<proteinExistence type="inferred from homology"/>
<evidence type="ECO:0000259" key="6">
    <source>
        <dbReference type="Pfam" id="PF16206"/>
    </source>
</evidence>
<accession>A0A0D7BA83</accession>
<dbReference type="GO" id="GO:0005794">
    <property type="term" value="C:Golgi apparatus"/>
    <property type="evidence" value="ECO:0007669"/>
    <property type="project" value="UniProtKB-ARBA"/>
</dbReference>
<dbReference type="SUPFAM" id="SSF48371">
    <property type="entry name" value="ARM repeat"/>
    <property type="match status" value="2"/>
</dbReference>
<dbReference type="PANTHER" id="PTHR10663">
    <property type="entry name" value="GUANYL-NUCLEOTIDE EXCHANGE FACTOR"/>
    <property type="match status" value="1"/>
</dbReference>
<evidence type="ECO:0000313" key="9">
    <source>
        <dbReference type="Proteomes" id="UP000054007"/>
    </source>
</evidence>
<dbReference type="STRING" id="1314674.A0A0D7BA83"/>
<feature type="domain" description="Mon2 C-terminal" evidence="6">
    <location>
        <begin position="1036"/>
        <end position="1100"/>
    </location>
</feature>
<evidence type="ECO:0000259" key="5">
    <source>
        <dbReference type="Pfam" id="PF12783"/>
    </source>
</evidence>
<feature type="compositionally biased region" description="Low complexity" evidence="4">
    <location>
        <begin position="754"/>
        <end position="775"/>
    </location>
</feature>
<reference evidence="8 9" key="1">
    <citation type="journal article" date="2015" name="Fungal Genet. Biol.">
        <title>Evolution of novel wood decay mechanisms in Agaricales revealed by the genome sequences of Fistulina hepatica and Cylindrobasidium torrendii.</title>
        <authorList>
            <person name="Floudas D."/>
            <person name="Held B.W."/>
            <person name="Riley R."/>
            <person name="Nagy L.G."/>
            <person name="Koehler G."/>
            <person name="Ransdell A.S."/>
            <person name="Younus H."/>
            <person name="Chow J."/>
            <person name="Chiniquy J."/>
            <person name="Lipzen A."/>
            <person name="Tritt A."/>
            <person name="Sun H."/>
            <person name="Haridas S."/>
            <person name="LaButti K."/>
            <person name="Ohm R.A."/>
            <person name="Kues U."/>
            <person name="Blanchette R.A."/>
            <person name="Grigoriev I.V."/>
            <person name="Minto R.E."/>
            <person name="Hibbett D.S."/>
        </authorList>
    </citation>
    <scope>NUCLEOTIDE SEQUENCE [LARGE SCALE GENOMIC DNA]</scope>
    <source>
        <strain evidence="8 9">FP15055 ss-10</strain>
    </source>
</reference>
<dbReference type="InterPro" id="IPR032691">
    <property type="entry name" value="Mon2/Sec7/BIG1-like_HUS"/>
</dbReference>
<dbReference type="PANTHER" id="PTHR10663:SF333">
    <property type="entry name" value="PROTEIN MON2 HOMOLOG"/>
    <property type="match status" value="1"/>
</dbReference>
<dbReference type="Pfam" id="PF16213">
    <property type="entry name" value="DCB"/>
    <property type="match status" value="1"/>
</dbReference>
<dbReference type="GO" id="GO:0015031">
    <property type="term" value="P:protein transport"/>
    <property type="evidence" value="ECO:0007669"/>
    <property type="project" value="UniProtKB-KW"/>
</dbReference>
<evidence type="ECO:0000256" key="4">
    <source>
        <dbReference type="SAM" id="MobiDB-lite"/>
    </source>
</evidence>
<dbReference type="Pfam" id="PF16206">
    <property type="entry name" value="Mon2_C"/>
    <property type="match status" value="2"/>
</dbReference>
<gene>
    <name evidence="8" type="ORF">CYLTODRAFT_422528</name>
</gene>
<organism evidence="8 9">
    <name type="scientific">Cylindrobasidium torrendii FP15055 ss-10</name>
    <dbReference type="NCBI Taxonomy" id="1314674"/>
    <lineage>
        <taxon>Eukaryota</taxon>
        <taxon>Fungi</taxon>
        <taxon>Dikarya</taxon>
        <taxon>Basidiomycota</taxon>
        <taxon>Agaricomycotina</taxon>
        <taxon>Agaricomycetes</taxon>
        <taxon>Agaricomycetidae</taxon>
        <taxon>Agaricales</taxon>
        <taxon>Marasmiineae</taxon>
        <taxon>Physalacriaceae</taxon>
        <taxon>Cylindrobasidium</taxon>
    </lineage>
</organism>
<name>A0A0D7BA83_9AGAR</name>
<dbReference type="Proteomes" id="UP000054007">
    <property type="component" value="Unassembled WGS sequence"/>
</dbReference>
<evidence type="ECO:0000259" key="7">
    <source>
        <dbReference type="Pfam" id="PF16213"/>
    </source>
</evidence>
<dbReference type="EMBL" id="KN880526">
    <property type="protein sequence ID" value="KIY67422.1"/>
    <property type="molecule type" value="Genomic_DNA"/>
</dbReference>
<evidence type="ECO:0008006" key="10">
    <source>
        <dbReference type="Google" id="ProtNLM"/>
    </source>
</evidence>
<evidence type="ECO:0000256" key="3">
    <source>
        <dbReference type="ARBA" id="ARBA00022927"/>
    </source>
</evidence>
<keyword evidence="3" id="KW-0653">Protein transport</keyword>
<feature type="domain" description="Mon2/Sec7/BIG1-like dimerisation and cyclophilin-binding" evidence="7">
    <location>
        <begin position="4"/>
        <end position="175"/>
    </location>
</feature>
<dbReference type="OrthoDB" id="294853at2759"/>
<evidence type="ECO:0000256" key="1">
    <source>
        <dbReference type="ARBA" id="ARBA00008144"/>
    </source>
</evidence>
<evidence type="ECO:0000256" key="2">
    <source>
        <dbReference type="ARBA" id="ARBA00022448"/>
    </source>
</evidence>
<dbReference type="InterPro" id="IPR032629">
    <property type="entry name" value="DCB_dom"/>
</dbReference>
<protein>
    <recommendedName>
        <fullName evidence="10">Protein MON2 homolog</fullName>
    </recommendedName>
</protein>
<sequence length="1717" mass="187267">MSSLAFLVTELQSLASETRRKHPDIREASEKALSILRASPEQASASLVADGLQTEDLLSPIFMGCSTKNAKIVAISLGSLQRLIALKAVPPSQAARIVGIMSDAMSQGVDIQLRILQTLVSLIMNFKGIHGEQLGDALLLCFKLVESRIAVVSSTAAATLRQLVMFVVDKMVDEDRLEIEPEEAYPVDLPDGTSIQLHPSAYDSFSVLSDLCLLANSEAPSFLKLSSLPKTFALELIESVLTNYHASFRTHPELILLLRHHLCPLLLKSLSSRPLFPLTLRCTRVVFILLKQFSAELVTEAEVFLTLLIRIISSPSDLEDNPVWMRVLAMEIMRGLCSDAELMRNVWERYEGEDTGNEAKSKVFTSLITALNRLVTEKPALLGVSQQMLGVNVSNDATTPGGAGSGSMAGMVANAAVGVASMMSSGNGLSLQTSAMKLQCIDQLDKADAPPIPEAYIYLLAVQCLVSLCEGFTSFTGPLYTQYVIQKPRTAGDAPNRAPAALDLSTLPESSTTSHLYIVRSIIASGWPALLAALSFVLSTNLSTDLFVDVLAAHQAMANVSGMLGLTTPRDAFLTSLAKLAVPPRVLSALETYDAVPQTPRSTVAEVAENFGLSAATGPPGLSERNILCLKIFLASVMFLAGSLGASWYSILEVVQNAEYVLTLSPLASNAPTGIGSPKKTRTASVMSSPPSSSPRHPMMNDLDPDAILALIQRLFDASKNLDDAAFRDFVDALCRLSGEMVEMRSGSSIGHMSSTLSVSSASESQSEDSASVPSMHHRRVSGIYVKKLHNSRGGSGDFGITRLGDVAKLNLSRLIYHSPDIAWDRTTSHLLLILSVPSAPQAIRLQAARVLDGILQTVPRNLGSTGDLKAVMQERVLHVLRQQVIPNEDDTGITITGVEVRKMGLETLHEILQSSGHTLVVGWEIIFEMLESVCKLSTPVEPESSGGKLTSLGLGLPSGKSLTSLVKIAFQSLTLVCDSITALSSDQIRLCIRTLGQFGKQSDTNIALTAAASLLWSVSDTIQGKRKDQQEEESYSDLWMFLLLEILGLCTDGRQEVRDGAIQTLFRAIKLYGGTLSLQTWDECVWKVTFPLLGALNEFEGEGYEESKILALQSIAGIIHDFLLEKLIKLERFSEVWDGLVAHVEAIIVGEGDHSRKVAVAALRCAEKTIKAASNASLDGAEKERAQGMYERVWAFFQVVGDIIVERQSRPFTQESLVAFVELIQRARSLSRLVEGHEWPVEMIQRLLILLKGVLTYPHSPDYRPDVDALPPVQSVVLETVNSIDLSVPSAPSLVIRDLAEYATLAFLASFDAPEAPTRASSSAPKKRITYIALTKKIMPALVELLIEYRLSRALYVDGTLESVLACYAIPVKLKYDCPASSKYDSSKVPPLWKTATTCFLRVVKEVSGNVSKIEQQEPIPASNLEGIWRQILDVYRGGILADCSPALSFSLSEQFEEESFDLALVSSLEIDVVPHVGDPRLPDSLVSLLGSVLEKGSKLYSDDEDMPLGTHNLSGFGSTDSGKLLPREQFSFWCFDLLFLICSSITKDSRERPRRRLAALSLPSLLRRCGNTMKQYVADESIRGNLPFTRAREDELVYILRKLETLRLWDGCLWAAMSENPSELSTPPFDNKKSPSQIIADAVKCSSVAHLFYFYTIICDIASIPRSTPVAWVANGSQVTLRDDNASYTHVERVDARDVARRCLRAMGQEMSIPL</sequence>
<dbReference type="Pfam" id="PF12783">
    <property type="entry name" value="Sec7-like_HUS"/>
    <property type="match status" value="1"/>
</dbReference>
<feature type="domain" description="Mon2/Sec7/BIG1-like HUS" evidence="5">
    <location>
        <begin position="201"/>
        <end position="350"/>
    </location>
</feature>
<keyword evidence="9" id="KW-1185">Reference proteome</keyword>
<evidence type="ECO:0000313" key="8">
    <source>
        <dbReference type="EMBL" id="KIY67422.1"/>
    </source>
</evidence>
<feature type="region of interest" description="Disordered" evidence="4">
    <location>
        <begin position="749"/>
        <end position="776"/>
    </location>
</feature>
<comment type="similarity">
    <text evidence="1">Belongs to the MON2 family.</text>
</comment>
<feature type="region of interest" description="Disordered" evidence="4">
    <location>
        <begin position="672"/>
        <end position="700"/>
    </location>
</feature>
<keyword evidence="2" id="KW-0813">Transport</keyword>
<dbReference type="InterPro" id="IPR016024">
    <property type="entry name" value="ARM-type_fold"/>
</dbReference>
<dbReference type="InterPro" id="IPR032817">
    <property type="entry name" value="Mon2_C"/>
</dbReference>
<feature type="domain" description="Mon2 C-terminal" evidence="6">
    <location>
        <begin position="1330"/>
        <end position="1608"/>
    </location>
</feature>